<dbReference type="GO" id="GO:0004190">
    <property type="term" value="F:aspartic-type endopeptidase activity"/>
    <property type="evidence" value="ECO:0007669"/>
    <property type="project" value="InterPro"/>
</dbReference>
<dbReference type="InterPro" id="IPR000045">
    <property type="entry name" value="Prepilin_IV_endopep_pep"/>
</dbReference>
<dbReference type="Pfam" id="PF01478">
    <property type="entry name" value="Peptidase_A24"/>
    <property type="match status" value="1"/>
</dbReference>
<reference evidence="6 7" key="1">
    <citation type="submission" date="2013-08" db="EMBL/GenBank/DDBJ databases">
        <authorList>
            <person name="Weinstock G."/>
            <person name="Sodergren E."/>
            <person name="Wylie T."/>
            <person name="Fulton L."/>
            <person name="Fulton R."/>
            <person name="Fronick C."/>
            <person name="O'Laughlin M."/>
            <person name="Godfrey J."/>
            <person name="Miner T."/>
            <person name="Herter B."/>
            <person name="Appelbaum E."/>
            <person name="Cordes M."/>
            <person name="Lek S."/>
            <person name="Wollam A."/>
            <person name="Pepin K.H."/>
            <person name="Palsikar V.B."/>
            <person name="Mitreva M."/>
            <person name="Wilson R.K."/>
        </authorList>
    </citation>
    <scope>NUCLEOTIDE SEQUENCE [LARGE SCALE GENOMIC DNA]</scope>
    <source>
        <strain evidence="6 7">F0542</strain>
    </source>
</reference>
<accession>U1QNX1</accession>
<comment type="caution">
    <text evidence="6">The sequence shown here is derived from an EMBL/GenBank/DDBJ whole genome shotgun (WGS) entry which is preliminary data.</text>
</comment>
<dbReference type="PATRIC" id="fig|1321818.3.peg.1421"/>
<dbReference type="AlphaFoldDB" id="U1QNX1"/>
<feature type="chain" id="PRO_5004617896" description="Prepilin type IV endopeptidase peptidase domain-containing protein" evidence="4">
    <location>
        <begin position="20"/>
        <end position="238"/>
    </location>
</feature>
<evidence type="ECO:0000256" key="3">
    <source>
        <dbReference type="SAM" id="Phobius"/>
    </source>
</evidence>
<proteinExistence type="inferred from homology"/>
<dbReference type="GO" id="GO:0006465">
    <property type="term" value="P:signal peptide processing"/>
    <property type="evidence" value="ECO:0007669"/>
    <property type="project" value="TreeGrafter"/>
</dbReference>
<comment type="similarity">
    <text evidence="1">Belongs to the peptidase A24 family.</text>
</comment>
<evidence type="ECO:0000259" key="5">
    <source>
        <dbReference type="Pfam" id="PF01478"/>
    </source>
</evidence>
<evidence type="ECO:0000256" key="1">
    <source>
        <dbReference type="ARBA" id="ARBA00005801"/>
    </source>
</evidence>
<dbReference type="Proteomes" id="UP000016536">
    <property type="component" value="Unassembled WGS sequence"/>
</dbReference>
<evidence type="ECO:0000313" key="6">
    <source>
        <dbReference type="EMBL" id="ERH23771.1"/>
    </source>
</evidence>
<evidence type="ECO:0000256" key="4">
    <source>
        <dbReference type="SAM" id="SignalP"/>
    </source>
</evidence>
<feature type="transmembrane region" description="Helical" evidence="3">
    <location>
        <begin position="221"/>
        <end position="237"/>
    </location>
</feature>
<dbReference type="Gene3D" id="1.20.120.1220">
    <property type="match status" value="1"/>
</dbReference>
<feature type="transmembrane region" description="Helical" evidence="3">
    <location>
        <begin position="146"/>
        <end position="168"/>
    </location>
</feature>
<gene>
    <name evidence="6" type="ORF">HMPREF1979_01690</name>
</gene>
<sequence>MMVAAAAASVALVAGPVSAWTRNYVRPPATNEPPTPSGDAGGKEPQASPATRTLKHPGLLESRPQALVALALCSWCMWWGVRAGAVGPTLVALPVFALLGCAAGVDSVAHLLPNRILGSITAWLLVCGAAAAAWRSEHIHSAWRALLLMAVAGGTSLALAFLGTGMGMGDVKLCAVIGLWLGWHNPWMLAYGFMMGILIAGIVALVLLATGRVTRKDSIAYGPYLIAGALLAWPAAIM</sequence>
<evidence type="ECO:0000256" key="2">
    <source>
        <dbReference type="SAM" id="MobiDB-lite"/>
    </source>
</evidence>
<keyword evidence="7" id="KW-1185">Reference proteome</keyword>
<protein>
    <recommendedName>
        <fullName evidence="5">Prepilin type IV endopeptidase peptidase domain-containing protein</fullName>
    </recommendedName>
</protein>
<dbReference type="PANTHER" id="PTHR30487">
    <property type="entry name" value="TYPE 4 PREPILIN-LIKE PROTEINS LEADER PEPTIDE-PROCESSING ENZYME"/>
    <property type="match status" value="1"/>
</dbReference>
<dbReference type="HOGENOM" id="CLU_057101_2_1_11"/>
<dbReference type="EMBL" id="AWSE01000083">
    <property type="protein sequence ID" value="ERH23771.1"/>
    <property type="molecule type" value="Genomic_DNA"/>
</dbReference>
<dbReference type="GO" id="GO:0005886">
    <property type="term" value="C:plasma membrane"/>
    <property type="evidence" value="ECO:0007669"/>
    <property type="project" value="TreeGrafter"/>
</dbReference>
<keyword evidence="3" id="KW-0472">Membrane</keyword>
<keyword evidence="4" id="KW-0732">Signal</keyword>
<feature type="transmembrane region" description="Helical" evidence="3">
    <location>
        <begin position="188"/>
        <end position="209"/>
    </location>
</feature>
<organism evidence="6 7">
    <name type="scientific">Actinomyces johnsonii F0542</name>
    <dbReference type="NCBI Taxonomy" id="1321818"/>
    <lineage>
        <taxon>Bacteria</taxon>
        <taxon>Bacillati</taxon>
        <taxon>Actinomycetota</taxon>
        <taxon>Actinomycetes</taxon>
        <taxon>Actinomycetales</taxon>
        <taxon>Actinomycetaceae</taxon>
        <taxon>Actinomyces</taxon>
    </lineage>
</organism>
<name>U1QNX1_9ACTO</name>
<feature type="signal peptide" evidence="4">
    <location>
        <begin position="1"/>
        <end position="19"/>
    </location>
</feature>
<keyword evidence="3" id="KW-1133">Transmembrane helix</keyword>
<keyword evidence="3" id="KW-0812">Transmembrane</keyword>
<feature type="domain" description="Prepilin type IV endopeptidase peptidase" evidence="5">
    <location>
        <begin position="96"/>
        <end position="201"/>
    </location>
</feature>
<dbReference type="PANTHER" id="PTHR30487:SF0">
    <property type="entry name" value="PREPILIN LEADER PEPTIDASE_N-METHYLTRANSFERASE-RELATED"/>
    <property type="match status" value="1"/>
</dbReference>
<evidence type="ECO:0000313" key="7">
    <source>
        <dbReference type="Proteomes" id="UP000016536"/>
    </source>
</evidence>
<feature type="transmembrane region" description="Helical" evidence="3">
    <location>
        <begin position="116"/>
        <end position="134"/>
    </location>
</feature>
<feature type="region of interest" description="Disordered" evidence="2">
    <location>
        <begin position="24"/>
        <end position="51"/>
    </location>
</feature>
<dbReference type="InterPro" id="IPR050882">
    <property type="entry name" value="Prepilin_peptidase/N-MTase"/>
</dbReference>